<sequence length="111" mass="12590">METAGDDSKRQCAVLQAYLKSTECEMEISDGGKVLAEGDIWEGSSPVEWRRKRHAWPLQIPRSRGHQTLQLKTVSRTLESSGSYRIRAQKRPMFLSFTCVCMTCNHSSLVN</sequence>
<dbReference type="AlphaFoldDB" id="A0AAV7EW97"/>
<comment type="caution">
    <text evidence="1">The sequence shown here is derived from an EMBL/GenBank/DDBJ whole genome shotgun (WGS) entry which is preliminary data.</text>
</comment>
<accession>A0AAV7EW97</accession>
<proteinExistence type="predicted"/>
<dbReference type="EMBL" id="JAINDJ010000003">
    <property type="protein sequence ID" value="KAG9452909.1"/>
    <property type="molecule type" value="Genomic_DNA"/>
</dbReference>
<protein>
    <submittedName>
        <fullName evidence="1">Uncharacterized protein</fullName>
    </submittedName>
</protein>
<name>A0AAV7EW97_ARIFI</name>
<gene>
    <name evidence="1" type="ORF">H6P81_005813</name>
</gene>
<evidence type="ECO:0000313" key="1">
    <source>
        <dbReference type="EMBL" id="KAG9452909.1"/>
    </source>
</evidence>
<organism evidence="1 2">
    <name type="scientific">Aristolochia fimbriata</name>
    <name type="common">White veined hardy Dutchman's pipe vine</name>
    <dbReference type="NCBI Taxonomy" id="158543"/>
    <lineage>
        <taxon>Eukaryota</taxon>
        <taxon>Viridiplantae</taxon>
        <taxon>Streptophyta</taxon>
        <taxon>Embryophyta</taxon>
        <taxon>Tracheophyta</taxon>
        <taxon>Spermatophyta</taxon>
        <taxon>Magnoliopsida</taxon>
        <taxon>Magnoliidae</taxon>
        <taxon>Piperales</taxon>
        <taxon>Aristolochiaceae</taxon>
        <taxon>Aristolochia</taxon>
    </lineage>
</organism>
<evidence type="ECO:0000313" key="2">
    <source>
        <dbReference type="Proteomes" id="UP000825729"/>
    </source>
</evidence>
<dbReference type="Proteomes" id="UP000825729">
    <property type="component" value="Unassembled WGS sequence"/>
</dbReference>
<keyword evidence="2" id="KW-1185">Reference proteome</keyword>
<reference evidence="1 2" key="1">
    <citation type="submission" date="2021-07" db="EMBL/GenBank/DDBJ databases">
        <title>The Aristolochia fimbriata genome: insights into angiosperm evolution, floral development and chemical biosynthesis.</title>
        <authorList>
            <person name="Jiao Y."/>
        </authorList>
    </citation>
    <scope>NUCLEOTIDE SEQUENCE [LARGE SCALE GENOMIC DNA]</scope>
    <source>
        <strain evidence="1">IBCAS-2021</strain>
        <tissue evidence="1">Leaf</tissue>
    </source>
</reference>